<reference evidence="1 2" key="1">
    <citation type="submission" date="2013-09" db="EMBL/GenBank/DDBJ databases">
        <title>Corchorus capsularis genome sequencing.</title>
        <authorList>
            <person name="Alam M."/>
            <person name="Haque M.S."/>
            <person name="Islam M.S."/>
            <person name="Emdad E.M."/>
            <person name="Islam M.M."/>
            <person name="Ahmed B."/>
            <person name="Halim A."/>
            <person name="Hossen Q.M.M."/>
            <person name="Hossain M.Z."/>
            <person name="Ahmed R."/>
            <person name="Khan M.M."/>
            <person name="Islam R."/>
            <person name="Rashid M.M."/>
            <person name="Khan S.A."/>
            <person name="Rahman M.S."/>
            <person name="Alam M."/>
        </authorList>
    </citation>
    <scope>NUCLEOTIDE SEQUENCE [LARGE SCALE GENOMIC DNA]</scope>
    <source>
        <strain evidence="2">cv. CVL-1</strain>
        <tissue evidence="1">Whole seedling</tissue>
    </source>
</reference>
<dbReference type="EMBL" id="AWWV01011636">
    <property type="protein sequence ID" value="OMO71378.1"/>
    <property type="molecule type" value="Genomic_DNA"/>
</dbReference>
<comment type="caution">
    <text evidence="1">The sequence shown here is derived from an EMBL/GenBank/DDBJ whole genome shotgun (WGS) entry which is preliminary data.</text>
</comment>
<protein>
    <recommendedName>
        <fullName evidence="3">Endonuclease/exonuclease/phosphatase</fullName>
    </recommendedName>
</protein>
<dbReference type="PANTHER" id="PTHR35218:SF7">
    <property type="entry name" value="ENDONUCLEASE_EXONUCLEASE_PHOSPHATASE"/>
    <property type="match status" value="1"/>
</dbReference>
<dbReference type="SUPFAM" id="SSF56219">
    <property type="entry name" value="DNase I-like"/>
    <property type="match status" value="1"/>
</dbReference>
<dbReference type="Gene3D" id="3.60.10.10">
    <property type="entry name" value="Endonuclease/exonuclease/phosphatase"/>
    <property type="match status" value="1"/>
</dbReference>
<dbReference type="InterPro" id="IPR036691">
    <property type="entry name" value="Endo/exonu/phosph_ase_sf"/>
</dbReference>
<sequence>MVLIHRLKNQPKRERGDGWLMVEQIPPPHLIERESSMGVLVWNCRGAKHPDFIRTAKDLILIHKPNLMIITETRARATEVPHIVNQLPFDRWYDTATVRHKGGIWKLWNTSAVIINLLYSTELEIHSTINHKKHPSSMGFIQVSFNVVGQK</sequence>
<accession>A0A1R3HM51</accession>
<evidence type="ECO:0000313" key="2">
    <source>
        <dbReference type="Proteomes" id="UP000188268"/>
    </source>
</evidence>
<dbReference type="AlphaFoldDB" id="A0A1R3HM51"/>
<dbReference type="Proteomes" id="UP000188268">
    <property type="component" value="Unassembled WGS sequence"/>
</dbReference>
<proteinExistence type="predicted"/>
<organism evidence="1 2">
    <name type="scientific">Corchorus capsularis</name>
    <name type="common">Jute</name>
    <dbReference type="NCBI Taxonomy" id="210143"/>
    <lineage>
        <taxon>Eukaryota</taxon>
        <taxon>Viridiplantae</taxon>
        <taxon>Streptophyta</taxon>
        <taxon>Embryophyta</taxon>
        <taxon>Tracheophyta</taxon>
        <taxon>Spermatophyta</taxon>
        <taxon>Magnoliopsida</taxon>
        <taxon>eudicotyledons</taxon>
        <taxon>Gunneridae</taxon>
        <taxon>Pentapetalae</taxon>
        <taxon>rosids</taxon>
        <taxon>malvids</taxon>
        <taxon>Malvales</taxon>
        <taxon>Malvaceae</taxon>
        <taxon>Grewioideae</taxon>
        <taxon>Apeibeae</taxon>
        <taxon>Corchorus</taxon>
    </lineage>
</organism>
<keyword evidence="2" id="KW-1185">Reference proteome</keyword>
<gene>
    <name evidence="1" type="ORF">CCACVL1_18250</name>
</gene>
<evidence type="ECO:0000313" key="1">
    <source>
        <dbReference type="EMBL" id="OMO71378.1"/>
    </source>
</evidence>
<name>A0A1R3HM51_COCAP</name>
<dbReference type="PANTHER" id="PTHR35218">
    <property type="entry name" value="RNASE H DOMAIN-CONTAINING PROTEIN"/>
    <property type="match status" value="1"/>
</dbReference>
<evidence type="ECO:0008006" key="3">
    <source>
        <dbReference type="Google" id="ProtNLM"/>
    </source>
</evidence>
<dbReference type="Gramene" id="OMO71378">
    <property type="protein sequence ID" value="OMO71378"/>
    <property type="gene ID" value="CCACVL1_18250"/>
</dbReference>
<dbReference type="OrthoDB" id="1720282at2759"/>
<dbReference type="OMA" id="KTEMTNF"/>